<comment type="caution">
    <text evidence="1">The sequence shown here is derived from an EMBL/GenBank/DDBJ whole genome shotgun (WGS) entry which is preliminary data.</text>
</comment>
<name>A0A5C4M9F5_9ACTN</name>
<accession>A0A5C4M9F5</accession>
<reference evidence="1 2" key="1">
    <citation type="submission" date="2019-05" db="EMBL/GenBank/DDBJ databases">
        <title>Mumia sp. nov., isolated from the intestinal contents of plateau pika (Ochotona curzoniae) in the Qinghai-Tibet plateau of China.</title>
        <authorList>
            <person name="Tian Z."/>
        </authorList>
    </citation>
    <scope>NUCLEOTIDE SEQUENCE [LARGE SCALE GENOMIC DNA]</scope>
    <source>
        <strain evidence="2">527</strain>
    </source>
</reference>
<dbReference type="EMBL" id="VDFR01000234">
    <property type="protein sequence ID" value="TNC28418.1"/>
    <property type="molecule type" value="Genomic_DNA"/>
</dbReference>
<evidence type="ECO:0000313" key="2">
    <source>
        <dbReference type="Proteomes" id="UP000306740"/>
    </source>
</evidence>
<evidence type="ECO:0000313" key="1">
    <source>
        <dbReference type="EMBL" id="TNC28418.1"/>
    </source>
</evidence>
<protein>
    <submittedName>
        <fullName evidence="1">Uncharacterized protein</fullName>
    </submittedName>
</protein>
<gene>
    <name evidence="1" type="ORF">FHE65_33905</name>
</gene>
<organism evidence="1 2">
    <name type="scientific">Mumia zhuanghuii</name>
    <dbReference type="NCBI Taxonomy" id="2585211"/>
    <lineage>
        <taxon>Bacteria</taxon>
        <taxon>Bacillati</taxon>
        <taxon>Actinomycetota</taxon>
        <taxon>Actinomycetes</taxon>
        <taxon>Propionibacteriales</taxon>
        <taxon>Nocardioidaceae</taxon>
        <taxon>Mumia</taxon>
    </lineage>
</organism>
<dbReference type="AlphaFoldDB" id="A0A5C4M9F5"/>
<sequence>MALREEAFELRESRRPACASEQGSPTCGDPDDFVEWMQLAATDVTPKARLGQWLGTPLHVGLCLHTWQRLLLSMLHDAAAKLLVRQASAL</sequence>
<dbReference type="Proteomes" id="UP000306740">
    <property type="component" value="Unassembled WGS sequence"/>
</dbReference>
<dbReference type="RefSeq" id="WP_139107320.1">
    <property type="nucleotide sequence ID" value="NZ_VDFR01000234.1"/>
</dbReference>
<proteinExistence type="predicted"/>